<evidence type="ECO:0000256" key="1">
    <source>
        <dbReference type="ARBA" id="ARBA00006484"/>
    </source>
</evidence>
<dbReference type="InterPro" id="IPR050259">
    <property type="entry name" value="SDR"/>
</dbReference>
<protein>
    <submittedName>
        <fullName evidence="2">Dehydrogenase reductase</fullName>
    </submittedName>
</protein>
<evidence type="ECO:0000313" key="3">
    <source>
        <dbReference type="Proteomes" id="UP000326678"/>
    </source>
</evidence>
<dbReference type="SUPFAM" id="SSF51735">
    <property type="entry name" value="NAD(P)-binding Rossmann-fold domains"/>
    <property type="match status" value="1"/>
</dbReference>
<dbReference type="KEGG" id="nsh:GXM_10278"/>
<dbReference type="InterPro" id="IPR036291">
    <property type="entry name" value="NAD(P)-bd_dom_sf"/>
</dbReference>
<comment type="similarity">
    <text evidence="1">Belongs to the short-chain dehydrogenases/reductases (SDR) family.</text>
</comment>
<dbReference type="PANTHER" id="PTHR42879:SF6">
    <property type="entry name" value="NADPH-DEPENDENT REDUCTASE BACG"/>
    <property type="match status" value="1"/>
</dbReference>
<proteinExistence type="inferred from homology"/>
<dbReference type="InterPro" id="IPR002347">
    <property type="entry name" value="SDR_fam"/>
</dbReference>
<accession>A0A5P8WI28</accession>
<sequence>MKAEKVAIVTASSRGIGAGCARQLAKQGYTVALLARSASVLDLAESLGGFGMQGSVGSEQDIESLVNTTLDRYGRIDAVVNSAYDPPRPDLLSISDELWQEIFSLLFLSVVRVARYVTEPMIKAGGGVIVNISAADSHEPDPGTPFSGTIRTAMEGFTKMYSKQYATHGIRMISVAPYFVGDSMEEFDGWDVPSDLIWGRPPRYEEFAKVINFLVSDDAKYISGTTIKIDGAWSKAI</sequence>
<name>A0A5P8WI28_9NOSO</name>
<dbReference type="Pfam" id="PF13561">
    <property type="entry name" value="adh_short_C2"/>
    <property type="match status" value="1"/>
</dbReference>
<organism evidence="2 3">
    <name type="scientific">Nostoc sphaeroides CCNUC1</name>
    <dbReference type="NCBI Taxonomy" id="2653204"/>
    <lineage>
        <taxon>Bacteria</taxon>
        <taxon>Bacillati</taxon>
        <taxon>Cyanobacteriota</taxon>
        <taxon>Cyanophyceae</taxon>
        <taxon>Nostocales</taxon>
        <taxon>Nostocaceae</taxon>
        <taxon>Nostoc</taxon>
    </lineage>
</organism>
<dbReference type="RefSeq" id="WP_152592739.1">
    <property type="nucleotide sequence ID" value="NZ_CP045229.1"/>
</dbReference>
<dbReference type="PANTHER" id="PTHR42879">
    <property type="entry name" value="3-OXOACYL-(ACYL-CARRIER-PROTEIN) REDUCTASE"/>
    <property type="match status" value="1"/>
</dbReference>
<dbReference type="Gene3D" id="3.40.50.720">
    <property type="entry name" value="NAD(P)-binding Rossmann-like Domain"/>
    <property type="match status" value="1"/>
</dbReference>
<gene>
    <name evidence="2" type="ORF">GXM_10278</name>
</gene>
<dbReference type="EMBL" id="CP045229">
    <property type="protein sequence ID" value="QFS52523.1"/>
    <property type="molecule type" value="Genomic_DNA"/>
</dbReference>
<evidence type="ECO:0000313" key="2">
    <source>
        <dbReference type="EMBL" id="QFS52523.1"/>
    </source>
</evidence>
<reference evidence="2 3" key="1">
    <citation type="submission" date="2019-10" db="EMBL/GenBank/DDBJ databases">
        <title>Genomic and transcriptomic insights into the perfect genentic adaptation of a filamentous nitrogen-fixing cyanobacterium to rice fields.</title>
        <authorList>
            <person name="Chen Z."/>
        </authorList>
    </citation>
    <scope>NUCLEOTIDE SEQUENCE [LARGE SCALE GENOMIC DNA]</scope>
    <source>
        <strain evidence="2">CCNUC1</strain>
    </source>
</reference>
<dbReference type="AlphaFoldDB" id="A0A5P8WI28"/>
<dbReference type="Proteomes" id="UP000326678">
    <property type="component" value="Chromosome pGXM02"/>
</dbReference>
<keyword evidence="3" id="KW-1185">Reference proteome</keyword>
<dbReference type="PRINTS" id="PR00081">
    <property type="entry name" value="GDHRDH"/>
</dbReference>